<proteinExistence type="predicted"/>
<accession>A0A7X1TG16</accession>
<name>A0A7X1TG16_9BURK</name>
<protein>
    <submittedName>
        <fullName evidence="1">Uncharacterized protein</fullName>
    </submittedName>
</protein>
<dbReference type="EMBL" id="WHNP01000010">
    <property type="protein sequence ID" value="MPW17908.1"/>
    <property type="molecule type" value="Genomic_DNA"/>
</dbReference>
<dbReference type="Proteomes" id="UP000484381">
    <property type="component" value="Unassembled WGS sequence"/>
</dbReference>
<reference evidence="1 2" key="1">
    <citation type="submission" date="2019-10" db="EMBL/GenBank/DDBJ databases">
        <title>Paraburkholderia sp. isolated from nodules of Mimosa pudica from Brazilian Atlantic Forest soils.</title>
        <authorList>
            <person name="Paulitsch F."/>
            <person name="Hungria M."/>
            <person name="Dall'Agnol R."/>
        </authorList>
    </citation>
    <scope>NUCLEOTIDE SEQUENCE [LARGE SCALE GENOMIC DNA]</scope>
    <source>
        <strain evidence="1 2">CNPSo 3157</strain>
    </source>
</reference>
<sequence>MVNLKFKAIVFHNGHMVIENAAIENDLKEFWVELGPSVGWGRFERNDEWIKSGEAPFVLREVRPTHEKAPSPIASSLGVLWRRRAAIEAQQQIEAYQQSLRTP</sequence>
<keyword evidence="2" id="KW-1185">Reference proteome</keyword>
<evidence type="ECO:0000313" key="2">
    <source>
        <dbReference type="Proteomes" id="UP000484381"/>
    </source>
</evidence>
<evidence type="ECO:0000313" key="1">
    <source>
        <dbReference type="EMBL" id="MPW17908.1"/>
    </source>
</evidence>
<organism evidence="1 2">
    <name type="scientific">Paraburkholderia franconis</name>
    <dbReference type="NCBI Taxonomy" id="2654983"/>
    <lineage>
        <taxon>Bacteria</taxon>
        <taxon>Pseudomonadati</taxon>
        <taxon>Pseudomonadota</taxon>
        <taxon>Betaproteobacteria</taxon>
        <taxon>Burkholderiales</taxon>
        <taxon>Burkholderiaceae</taxon>
        <taxon>Paraburkholderia</taxon>
    </lineage>
</organism>
<dbReference type="AlphaFoldDB" id="A0A7X1TG16"/>
<comment type="caution">
    <text evidence="1">The sequence shown here is derived from an EMBL/GenBank/DDBJ whole genome shotgun (WGS) entry which is preliminary data.</text>
</comment>
<dbReference type="RefSeq" id="WP_152758683.1">
    <property type="nucleotide sequence ID" value="NZ_WHNP01000010.1"/>
</dbReference>
<gene>
    <name evidence="1" type="ORF">GCT13_13410</name>
</gene>